<keyword evidence="1" id="KW-0175">Coiled coil</keyword>
<sequence length="324" mass="36502">MEMQNLIRIDTQPAVLDVNLEQLEKALDERLAQYETVVTEDGLKDAKATATEINKLRGELASRRKAAADEAKAPIVAFEQQIKALESKCEDTRQGILSQVQQYESQVREQARDMLHELRAELWDDFGVEEHHQRAEYEDLVNLSAVTSTGKLAKAPRETLQARVREDEARQDKVRRRLLELENASYRAGLSAPLTQDHVHRVLEADDDTYESEVNRILEAELKREQVARQREQERQEREATAKAPEPQAAPAQDPEPKTAPEPEPRKAAPGKQAITVTATFHIEVSDTATDEQVESALRGKMKAAGFNSLASVQINRHSVRSES</sequence>
<feature type="compositionally biased region" description="Basic and acidic residues" evidence="2">
    <location>
        <begin position="227"/>
        <end position="241"/>
    </location>
</feature>
<evidence type="ECO:0000256" key="2">
    <source>
        <dbReference type="SAM" id="MobiDB-lite"/>
    </source>
</evidence>
<dbReference type="Pfam" id="PF07083">
    <property type="entry name" value="DUF1351"/>
    <property type="match status" value="1"/>
</dbReference>
<name>A0A540VPH3_9GAMM</name>
<protein>
    <submittedName>
        <fullName evidence="3">DUF1351 domain-containing protein</fullName>
    </submittedName>
</protein>
<feature type="compositionally biased region" description="Low complexity" evidence="2">
    <location>
        <begin position="242"/>
        <end position="253"/>
    </location>
</feature>
<proteinExistence type="predicted"/>
<accession>A0A540VPH3</accession>
<feature type="compositionally biased region" description="Basic and acidic residues" evidence="2">
    <location>
        <begin position="255"/>
        <end position="267"/>
    </location>
</feature>
<organism evidence="3 4">
    <name type="scientific">Spiribacter salinus</name>
    <dbReference type="NCBI Taxonomy" id="1335746"/>
    <lineage>
        <taxon>Bacteria</taxon>
        <taxon>Pseudomonadati</taxon>
        <taxon>Pseudomonadota</taxon>
        <taxon>Gammaproteobacteria</taxon>
        <taxon>Chromatiales</taxon>
        <taxon>Ectothiorhodospiraceae</taxon>
        <taxon>Spiribacter</taxon>
    </lineage>
</organism>
<comment type="caution">
    <text evidence="3">The sequence shown here is derived from an EMBL/GenBank/DDBJ whole genome shotgun (WGS) entry which is preliminary data.</text>
</comment>
<feature type="region of interest" description="Disordered" evidence="2">
    <location>
        <begin position="227"/>
        <end position="292"/>
    </location>
</feature>
<dbReference type="InterPro" id="IPR009785">
    <property type="entry name" value="Prophage_Lj928_Orf309"/>
</dbReference>
<evidence type="ECO:0000313" key="4">
    <source>
        <dbReference type="Proteomes" id="UP000315400"/>
    </source>
</evidence>
<evidence type="ECO:0000256" key="1">
    <source>
        <dbReference type="SAM" id="Coils"/>
    </source>
</evidence>
<dbReference type="Proteomes" id="UP000315400">
    <property type="component" value="Unassembled WGS sequence"/>
</dbReference>
<dbReference type="AlphaFoldDB" id="A0A540VPH3"/>
<feature type="coiled-coil region" evidence="1">
    <location>
        <begin position="157"/>
        <end position="184"/>
    </location>
</feature>
<reference evidence="3 4" key="1">
    <citation type="submission" date="2019-06" db="EMBL/GenBank/DDBJ databases">
        <title>Metagenome assembled Genome of Spiribacter salinus SL48-SHIP from the microbial mat of Salt Lake 48 (Novosibirsk region, Russia).</title>
        <authorList>
            <person name="Shipova A."/>
            <person name="Rozanov A.S."/>
            <person name="Bryanskaya A.V."/>
            <person name="Peltek S.E."/>
        </authorList>
    </citation>
    <scope>NUCLEOTIDE SEQUENCE [LARGE SCALE GENOMIC DNA]</scope>
    <source>
        <strain evidence="3">SL48-SHIP-2</strain>
    </source>
</reference>
<gene>
    <name evidence="3" type="ORF">FKY71_12720</name>
</gene>
<dbReference type="EMBL" id="VIFK01000160">
    <property type="protein sequence ID" value="TQE98645.1"/>
    <property type="molecule type" value="Genomic_DNA"/>
</dbReference>
<evidence type="ECO:0000313" key="3">
    <source>
        <dbReference type="EMBL" id="TQE98645.1"/>
    </source>
</evidence>